<reference evidence="3" key="3">
    <citation type="submission" date="2024-03" db="EMBL/GenBank/DDBJ databases">
        <title>The Genome Sequence of Enterococcus sp. DIV0242b.</title>
        <authorList>
            <consortium name="The Broad Institute Genomics Platform"/>
            <consortium name="The Broad Institute Microbial Omics Core"/>
            <consortium name="The Broad Institute Genomic Center for Infectious Diseases"/>
            <person name="Earl A."/>
            <person name="Manson A."/>
            <person name="Gilmore M."/>
            <person name="Schwartman J."/>
            <person name="Shea T."/>
            <person name="Abouelleil A."/>
            <person name="Cao P."/>
            <person name="Chapman S."/>
            <person name="Cusick C."/>
            <person name="Young S."/>
            <person name="Neafsey D."/>
            <person name="Nusbaum C."/>
            <person name="Birren B."/>
        </authorList>
    </citation>
    <scope>NUCLEOTIDE SEQUENCE</scope>
    <source>
        <strain evidence="3">9E7_DIV0242</strain>
    </source>
</reference>
<dbReference type="AlphaFoldDB" id="A0A242KE20"/>
<dbReference type="Gene3D" id="1.10.10.10">
    <property type="entry name" value="Winged helix-like DNA-binding domain superfamily/Winged helix DNA-binding domain"/>
    <property type="match status" value="1"/>
</dbReference>
<organism evidence="2">
    <name type="scientific">Candidatus Enterococcus clewellii</name>
    <dbReference type="NCBI Taxonomy" id="1834193"/>
    <lineage>
        <taxon>Bacteria</taxon>
        <taxon>Bacillati</taxon>
        <taxon>Bacillota</taxon>
        <taxon>Bacilli</taxon>
        <taxon>Lactobacillales</taxon>
        <taxon>Enterococcaceae</taxon>
        <taxon>Enterococcus</taxon>
    </lineage>
</organism>
<accession>A0A242KE20</accession>
<evidence type="ECO:0000313" key="3">
    <source>
        <dbReference type="EMBL" id="WYJ88852.1"/>
    </source>
</evidence>
<evidence type="ECO:0000259" key="1">
    <source>
        <dbReference type="Pfam" id="PF08281"/>
    </source>
</evidence>
<dbReference type="Pfam" id="PF08281">
    <property type="entry name" value="Sigma70_r4_2"/>
    <property type="match status" value="1"/>
</dbReference>
<dbReference type="InterPro" id="IPR036388">
    <property type="entry name" value="WH-like_DNA-bd_sf"/>
</dbReference>
<sequence>MKTWTLTIARNASIDKKRQILRKQDILPLDQAKEQATYDRYLEKEQFLVLIGSLSAEDQLIFLNHYFYKETPQEISTLLSIDVSQVYNHLSRGRKKLKAVLEKEGYNGEYF</sequence>
<dbReference type="GO" id="GO:0003677">
    <property type="term" value="F:DNA binding"/>
    <property type="evidence" value="ECO:0007669"/>
    <property type="project" value="InterPro"/>
</dbReference>
<dbReference type="EMBL" id="CP147247">
    <property type="protein sequence ID" value="WYJ88852.1"/>
    <property type="molecule type" value="Genomic_DNA"/>
</dbReference>
<gene>
    <name evidence="3" type="ORF">A5888_000571</name>
    <name evidence="2" type="ORF">A5888_000604</name>
</gene>
<evidence type="ECO:0000313" key="2">
    <source>
        <dbReference type="EMBL" id="OTP18790.1"/>
    </source>
</evidence>
<dbReference type="InterPro" id="IPR013249">
    <property type="entry name" value="RNA_pol_sigma70_r4_t2"/>
</dbReference>
<feature type="domain" description="RNA polymerase sigma factor 70 region 4 type 2" evidence="1">
    <location>
        <begin position="45"/>
        <end position="97"/>
    </location>
</feature>
<evidence type="ECO:0000313" key="4">
    <source>
        <dbReference type="Proteomes" id="UP000195141"/>
    </source>
</evidence>
<name>A0A242KE20_9ENTE</name>
<reference evidence="2" key="1">
    <citation type="submission" date="2017-05" db="EMBL/GenBank/DDBJ databases">
        <title>The Genome Sequence of Enterococcus sp. 9E7_DIV0242.</title>
        <authorList>
            <consortium name="The Broad Institute Genomics Platform"/>
            <consortium name="The Broad Institute Genomic Center for Infectious Diseases"/>
            <person name="Earl A."/>
            <person name="Manson A."/>
            <person name="Schwartman J."/>
            <person name="Gilmore M."/>
            <person name="Abouelleil A."/>
            <person name="Cao P."/>
            <person name="Chapman S."/>
            <person name="Cusick C."/>
            <person name="Shea T."/>
            <person name="Young S."/>
            <person name="Neafsey D."/>
            <person name="Nusbaum C."/>
            <person name="Birren B."/>
        </authorList>
    </citation>
    <scope>NUCLEOTIDE SEQUENCE [LARGE SCALE GENOMIC DNA]</scope>
    <source>
        <strain evidence="2">9E7_DIV0242</strain>
    </source>
</reference>
<protein>
    <recommendedName>
        <fullName evidence="1">RNA polymerase sigma factor 70 region 4 type 2 domain-containing protein</fullName>
    </recommendedName>
</protein>
<dbReference type="GO" id="GO:0016987">
    <property type="term" value="F:sigma factor activity"/>
    <property type="evidence" value="ECO:0007669"/>
    <property type="project" value="InterPro"/>
</dbReference>
<dbReference type="InterPro" id="IPR013324">
    <property type="entry name" value="RNA_pol_sigma_r3/r4-like"/>
</dbReference>
<proteinExistence type="predicted"/>
<keyword evidence="4" id="KW-1185">Reference proteome</keyword>
<dbReference type="Proteomes" id="UP000195141">
    <property type="component" value="Chromosome"/>
</dbReference>
<dbReference type="EMBL" id="NGMM01000001">
    <property type="protein sequence ID" value="OTP18790.1"/>
    <property type="molecule type" value="Genomic_DNA"/>
</dbReference>
<reference evidence="3" key="2">
    <citation type="submission" date="2017-05" db="EMBL/GenBank/DDBJ databases">
        <authorList>
            <consortium name="The Broad Institute Genomics Platform"/>
            <consortium name="The Broad Institute Genomic Center for Infectious Diseases"/>
            <person name="Earl A."/>
            <person name="Manson A."/>
            <person name="Schwartman J."/>
            <person name="Gilmore M."/>
            <person name="Abouelleil A."/>
            <person name="Cao P."/>
            <person name="Chapman S."/>
            <person name="Cusick C."/>
            <person name="Shea T."/>
            <person name="Young S."/>
            <person name="Neafsey D."/>
            <person name="Nusbaum C."/>
            <person name="Birren B."/>
        </authorList>
    </citation>
    <scope>NUCLEOTIDE SEQUENCE</scope>
    <source>
        <strain evidence="3">9E7_DIV0242</strain>
    </source>
</reference>
<dbReference type="SUPFAM" id="SSF88659">
    <property type="entry name" value="Sigma3 and sigma4 domains of RNA polymerase sigma factors"/>
    <property type="match status" value="1"/>
</dbReference>
<dbReference type="GO" id="GO:0006352">
    <property type="term" value="P:DNA-templated transcription initiation"/>
    <property type="evidence" value="ECO:0007669"/>
    <property type="project" value="InterPro"/>
</dbReference>